<dbReference type="EMBL" id="JAQGEF010000006">
    <property type="protein sequence ID" value="MDA3614588.1"/>
    <property type="molecule type" value="Genomic_DNA"/>
</dbReference>
<keyword evidence="7" id="KW-1185">Reference proteome</keyword>
<dbReference type="SUPFAM" id="SSF140478">
    <property type="entry name" value="LemA-like"/>
    <property type="match status" value="1"/>
</dbReference>
<proteinExistence type="inferred from homology"/>
<dbReference type="PANTHER" id="PTHR34478">
    <property type="entry name" value="PROTEIN LEMA"/>
    <property type="match status" value="1"/>
</dbReference>
<gene>
    <name evidence="6" type="ORF">O3P16_07195</name>
</gene>
<keyword evidence="3" id="KW-0812">Transmembrane</keyword>
<dbReference type="InterPro" id="IPR023353">
    <property type="entry name" value="LemA-like_dom_sf"/>
</dbReference>
<accession>A0ABT4UII9</accession>
<comment type="subcellular location">
    <subcellularLocation>
        <location evidence="1">Membrane</location>
        <topology evidence="1">Single-pass membrane protein</topology>
    </subcellularLocation>
</comment>
<keyword evidence="4" id="KW-1133">Transmembrane helix</keyword>
<dbReference type="PANTHER" id="PTHR34478:SF2">
    <property type="entry name" value="MEMBRANE PROTEIN"/>
    <property type="match status" value="1"/>
</dbReference>
<dbReference type="InterPro" id="IPR007156">
    <property type="entry name" value="MamQ_LemA"/>
</dbReference>
<sequence length="194" mass="21773">MKNKSLLITVAAIAAVILFLAIPSQRSLVNLDEDVKEKWGEVQNNYQRRSDLIPSLVNIVKGATEYEKRTLVELTEARSKAGSIEVSEPTAENYEQLTNAQNNVTNSMNKVIAVVENYPDLKATNQFITLQAQLEGTERRVKIARKDFNESVLKYNQKVRQFPASIFAGMFGFKNKEGFRADAGAEKVPEVSFK</sequence>
<organism evidence="6 7">
    <name type="scientific">Polluticaenibacter yanchengensis</name>
    <dbReference type="NCBI Taxonomy" id="3014562"/>
    <lineage>
        <taxon>Bacteria</taxon>
        <taxon>Pseudomonadati</taxon>
        <taxon>Bacteroidota</taxon>
        <taxon>Chitinophagia</taxon>
        <taxon>Chitinophagales</taxon>
        <taxon>Chitinophagaceae</taxon>
        <taxon>Polluticaenibacter</taxon>
    </lineage>
</organism>
<protein>
    <submittedName>
        <fullName evidence="6">LemA family protein</fullName>
    </submittedName>
</protein>
<comment type="similarity">
    <text evidence="2">Belongs to the LemA family.</text>
</comment>
<evidence type="ECO:0000313" key="7">
    <source>
        <dbReference type="Proteomes" id="UP001210231"/>
    </source>
</evidence>
<reference evidence="6 7" key="1">
    <citation type="submission" date="2022-12" db="EMBL/GenBank/DDBJ databases">
        <title>Chitinophagaceae gen. sp. nov., a new member of the family Chitinophagaceae, isolated from soil in a chemical factory.</title>
        <authorList>
            <person name="Ke Z."/>
        </authorList>
    </citation>
    <scope>NUCLEOTIDE SEQUENCE [LARGE SCALE GENOMIC DNA]</scope>
    <source>
        <strain evidence="6 7">LY-5</strain>
    </source>
</reference>
<evidence type="ECO:0000256" key="1">
    <source>
        <dbReference type="ARBA" id="ARBA00004167"/>
    </source>
</evidence>
<keyword evidence="5" id="KW-0472">Membrane</keyword>
<dbReference type="Pfam" id="PF04011">
    <property type="entry name" value="LemA"/>
    <property type="match status" value="1"/>
</dbReference>
<dbReference type="Gene3D" id="1.20.1440.20">
    <property type="entry name" value="LemA-like domain"/>
    <property type="match status" value="1"/>
</dbReference>
<evidence type="ECO:0000313" key="6">
    <source>
        <dbReference type="EMBL" id="MDA3614588.1"/>
    </source>
</evidence>
<name>A0ABT4UII9_9BACT</name>
<evidence type="ECO:0000256" key="4">
    <source>
        <dbReference type="ARBA" id="ARBA00022989"/>
    </source>
</evidence>
<evidence type="ECO:0000256" key="2">
    <source>
        <dbReference type="ARBA" id="ARBA00008854"/>
    </source>
</evidence>
<comment type="caution">
    <text evidence="6">The sequence shown here is derived from an EMBL/GenBank/DDBJ whole genome shotgun (WGS) entry which is preliminary data.</text>
</comment>
<evidence type="ECO:0000256" key="3">
    <source>
        <dbReference type="ARBA" id="ARBA00022692"/>
    </source>
</evidence>
<dbReference type="Proteomes" id="UP001210231">
    <property type="component" value="Unassembled WGS sequence"/>
</dbReference>
<evidence type="ECO:0000256" key="5">
    <source>
        <dbReference type="ARBA" id="ARBA00023136"/>
    </source>
</evidence>
<dbReference type="RefSeq" id="WP_407030913.1">
    <property type="nucleotide sequence ID" value="NZ_JAQGEF010000006.1"/>
</dbReference>